<reference evidence="3 4" key="1">
    <citation type="submission" date="2018-07" db="EMBL/GenBank/DDBJ databases">
        <title>Corallincola holothuriorum sp. nov., a new facultative anaerobe isolated from sea cucumber Apostichopus japonicus.</title>
        <authorList>
            <person name="Xia H."/>
        </authorList>
    </citation>
    <scope>NUCLEOTIDE SEQUENCE [LARGE SCALE GENOMIC DNA]</scope>
    <source>
        <strain evidence="3 4">C4</strain>
    </source>
</reference>
<feature type="transmembrane region" description="Helical" evidence="1">
    <location>
        <begin position="273"/>
        <end position="292"/>
    </location>
</feature>
<organism evidence="3 4">
    <name type="scientific">Corallincola holothuriorum</name>
    <dbReference type="NCBI Taxonomy" id="2282215"/>
    <lineage>
        <taxon>Bacteria</taxon>
        <taxon>Pseudomonadati</taxon>
        <taxon>Pseudomonadota</taxon>
        <taxon>Gammaproteobacteria</taxon>
        <taxon>Alteromonadales</taxon>
        <taxon>Psychromonadaceae</taxon>
        <taxon>Corallincola</taxon>
    </lineage>
</organism>
<comment type="caution">
    <text evidence="3">The sequence shown here is derived from an EMBL/GenBank/DDBJ whole genome shotgun (WGS) entry which is preliminary data.</text>
</comment>
<evidence type="ECO:0000259" key="2">
    <source>
        <dbReference type="Pfam" id="PF14378"/>
    </source>
</evidence>
<feature type="transmembrane region" description="Helical" evidence="1">
    <location>
        <begin position="178"/>
        <end position="196"/>
    </location>
</feature>
<evidence type="ECO:0000256" key="1">
    <source>
        <dbReference type="SAM" id="Phobius"/>
    </source>
</evidence>
<sequence>MDNNAPYHSQPKVDALPVTLSAKLLGDESPRFWLRCVVAVLMFIYFEMGYSWAKRHGADTTIYDAATALDAWLPQLPVFIIFYMLGYLFVFSPCFTLKRKQEFYWGTCCFFLILTFSFLIFKLFPVAMDKSIAMGTDGFSTLTRFQQENDTLFNNFPSLHVSLNLFAFLIFARHHKNWFWQILPIPCLIIASTVLVKQHLVADMIGGIVVALLAYRLFVWLVTRQRLPRFLPAWLPFTLVIATVTAVIAYNHQRLAKIGRIVEKFTEQTLTSIPPWIGIALLFIGLGWWWGVKVWQQKRHNQV</sequence>
<gene>
    <name evidence="3" type="ORF">DU002_08465</name>
</gene>
<dbReference type="Proteomes" id="UP000252558">
    <property type="component" value="Unassembled WGS sequence"/>
</dbReference>
<keyword evidence="1" id="KW-0812">Transmembrane</keyword>
<dbReference type="GO" id="GO:0016020">
    <property type="term" value="C:membrane"/>
    <property type="evidence" value="ECO:0007669"/>
    <property type="project" value="UniProtKB-SubCell"/>
</dbReference>
<feature type="transmembrane region" description="Helical" evidence="1">
    <location>
        <begin position="202"/>
        <end position="222"/>
    </location>
</feature>
<feature type="transmembrane region" description="Helical" evidence="1">
    <location>
        <begin position="32"/>
        <end position="52"/>
    </location>
</feature>
<dbReference type="AlphaFoldDB" id="A0A368NJY1"/>
<feature type="transmembrane region" description="Helical" evidence="1">
    <location>
        <begin position="72"/>
        <end position="91"/>
    </location>
</feature>
<keyword evidence="1" id="KW-0472">Membrane</keyword>
<feature type="transmembrane region" description="Helical" evidence="1">
    <location>
        <begin position="103"/>
        <end position="124"/>
    </location>
</feature>
<evidence type="ECO:0000313" key="4">
    <source>
        <dbReference type="Proteomes" id="UP000252558"/>
    </source>
</evidence>
<feature type="domain" description="Inositolphosphotransferase Aur1/Ipt1" evidence="2">
    <location>
        <begin position="85"/>
        <end position="216"/>
    </location>
</feature>
<name>A0A368NJY1_9GAMM</name>
<dbReference type="InterPro" id="IPR026841">
    <property type="entry name" value="Aur1/Ipt1"/>
</dbReference>
<evidence type="ECO:0000313" key="3">
    <source>
        <dbReference type="EMBL" id="RCU50446.1"/>
    </source>
</evidence>
<dbReference type="EMBL" id="QPID01000004">
    <property type="protein sequence ID" value="RCU50446.1"/>
    <property type="molecule type" value="Genomic_DNA"/>
</dbReference>
<dbReference type="Pfam" id="PF14378">
    <property type="entry name" value="PAP2_3"/>
    <property type="match status" value="1"/>
</dbReference>
<accession>A0A368NJY1</accession>
<feature type="transmembrane region" description="Helical" evidence="1">
    <location>
        <begin position="152"/>
        <end position="171"/>
    </location>
</feature>
<dbReference type="Gene3D" id="1.20.144.10">
    <property type="entry name" value="Phosphatidic acid phosphatase type 2/haloperoxidase"/>
    <property type="match status" value="1"/>
</dbReference>
<proteinExistence type="predicted"/>
<protein>
    <submittedName>
        <fullName evidence="3">Phosphatase PAP2 family protein</fullName>
    </submittedName>
</protein>
<keyword evidence="4" id="KW-1185">Reference proteome</keyword>
<keyword evidence="1" id="KW-1133">Transmembrane helix</keyword>
<feature type="transmembrane region" description="Helical" evidence="1">
    <location>
        <begin position="234"/>
        <end position="253"/>
    </location>
</feature>